<sequence length="248" mass="27478">MYHGKGIDSNDILYHHNLQANFLDSYQDSPDYSHLIFELFGTGVNRQRQETGDHWVSYPSDIVEETGFSVNSPDPGASIFQDESQEKQMSASAIPKDEAHTTNEVLADAALYLASSGVGSLVAKKVAVQGIKKFATKQEVKRASKDIVNWLVDEAEQTTPKNDLEETWTNQDVFDLLTPRQRHTLSYYTRFTVKVPASYDTMNLEIDSYSQHADGLNCECGVEDCSISLSLNVPGRSGPGGIQSIMGF</sequence>
<dbReference type="AlphaFoldDB" id="L9YZ56"/>
<accession>L9YZ56</accession>
<gene>
    <name evidence="1" type="ORF">C486_10884</name>
</gene>
<dbReference type="Proteomes" id="UP000011592">
    <property type="component" value="Unassembled WGS sequence"/>
</dbReference>
<comment type="caution">
    <text evidence="1">The sequence shown here is derived from an EMBL/GenBank/DDBJ whole genome shotgun (WGS) entry which is preliminary data.</text>
</comment>
<proteinExistence type="predicted"/>
<reference evidence="1 2" key="1">
    <citation type="journal article" date="2014" name="PLoS Genet.">
        <title>Phylogenetically driven sequencing of extremely halophilic archaea reveals strategies for static and dynamic osmo-response.</title>
        <authorList>
            <person name="Becker E.A."/>
            <person name="Seitzer P.M."/>
            <person name="Tritt A."/>
            <person name="Larsen D."/>
            <person name="Krusor M."/>
            <person name="Yao A.I."/>
            <person name="Wu D."/>
            <person name="Madern D."/>
            <person name="Eisen J.A."/>
            <person name="Darling A.E."/>
            <person name="Facciotti M.T."/>
        </authorList>
    </citation>
    <scope>NUCLEOTIDE SEQUENCE [LARGE SCALE GENOMIC DNA]</scope>
    <source>
        <strain evidence="1 2">JCM 14663</strain>
    </source>
</reference>
<evidence type="ECO:0000313" key="2">
    <source>
        <dbReference type="Proteomes" id="UP000011592"/>
    </source>
</evidence>
<dbReference type="EMBL" id="AOIJ01000051">
    <property type="protein sequence ID" value="ELY79500.1"/>
    <property type="molecule type" value="Genomic_DNA"/>
</dbReference>
<name>L9YZ56_9EURY</name>
<evidence type="ECO:0000313" key="1">
    <source>
        <dbReference type="EMBL" id="ELY79500.1"/>
    </source>
</evidence>
<keyword evidence="2" id="KW-1185">Reference proteome</keyword>
<protein>
    <submittedName>
        <fullName evidence="1">Uncharacterized protein</fullName>
    </submittedName>
</protein>
<organism evidence="1 2">
    <name type="scientific">Natrinema gari JCM 14663</name>
    <dbReference type="NCBI Taxonomy" id="1230459"/>
    <lineage>
        <taxon>Archaea</taxon>
        <taxon>Methanobacteriati</taxon>
        <taxon>Methanobacteriota</taxon>
        <taxon>Stenosarchaea group</taxon>
        <taxon>Halobacteria</taxon>
        <taxon>Halobacteriales</taxon>
        <taxon>Natrialbaceae</taxon>
        <taxon>Natrinema</taxon>
    </lineage>
</organism>